<sequence length="78" mass="8782">MAKRGPKGTYYLVDRNYHPLATPDNGQEPRLDMASPVDQPTALMGDSAQSSHPVEHQLLLIQREQQELRLPSNRSLIC</sequence>
<accession>A0A067K0U2</accession>
<protein>
    <submittedName>
        <fullName evidence="2">Uncharacterized protein</fullName>
    </submittedName>
</protein>
<gene>
    <name evidence="2" type="ORF">JCGZ_22905</name>
</gene>
<dbReference type="Proteomes" id="UP000027138">
    <property type="component" value="Unassembled WGS sequence"/>
</dbReference>
<dbReference type="EMBL" id="KK914970">
    <property type="protein sequence ID" value="KDP25875.1"/>
    <property type="molecule type" value="Genomic_DNA"/>
</dbReference>
<evidence type="ECO:0000256" key="1">
    <source>
        <dbReference type="SAM" id="MobiDB-lite"/>
    </source>
</evidence>
<name>A0A067K0U2_JATCU</name>
<keyword evidence="3" id="KW-1185">Reference proteome</keyword>
<reference evidence="2 3" key="1">
    <citation type="journal article" date="2014" name="PLoS ONE">
        <title>Global Analysis of Gene Expression Profiles in Physic Nut (Jatropha curcas L.) Seedlings Exposed to Salt Stress.</title>
        <authorList>
            <person name="Zhang L."/>
            <person name="Zhang C."/>
            <person name="Wu P."/>
            <person name="Chen Y."/>
            <person name="Li M."/>
            <person name="Jiang H."/>
            <person name="Wu G."/>
        </authorList>
    </citation>
    <scope>NUCLEOTIDE SEQUENCE [LARGE SCALE GENOMIC DNA]</scope>
    <source>
        <strain evidence="3">cv. GZQX0401</strain>
        <tissue evidence="2">Young leaves</tissue>
    </source>
</reference>
<organism evidence="2 3">
    <name type="scientific">Jatropha curcas</name>
    <name type="common">Barbados nut</name>
    <dbReference type="NCBI Taxonomy" id="180498"/>
    <lineage>
        <taxon>Eukaryota</taxon>
        <taxon>Viridiplantae</taxon>
        <taxon>Streptophyta</taxon>
        <taxon>Embryophyta</taxon>
        <taxon>Tracheophyta</taxon>
        <taxon>Spermatophyta</taxon>
        <taxon>Magnoliopsida</taxon>
        <taxon>eudicotyledons</taxon>
        <taxon>Gunneridae</taxon>
        <taxon>Pentapetalae</taxon>
        <taxon>rosids</taxon>
        <taxon>fabids</taxon>
        <taxon>Malpighiales</taxon>
        <taxon>Euphorbiaceae</taxon>
        <taxon>Crotonoideae</taxon>
        <taxon>Jatropheae</taxon>
        <taxon>Jatropha</taxon>
    </lineage>
</organism>
<evidence type="ECO:0000313" key="3">
    <source>
        <dbReference type="Proteomes" id="UP000027138"/>
    </source>
</evidence>
<proteinExistence type="predicted"/>
<feature type="region of interest" description="Disordered" evidence="1">
    <location>
        <begin position="15"/>
        <end position="55"/>
    </location>
</feature>
<dbReference type="AlphaFoldDB" id="A0A067K0U2"/>
<evidence type="ECO:0000313" key="2">
    <source>
        <dbReference type="EMBL" id="KDP25875.1"/>
    </source>
</evidence>